<gene>
    <name evidence="1" type="ORF">CROQUDRAFT_101219</name>
</gene>
<protein>
    <submittedName>
        <fullName evidence="1">Uncharacterized protein</fullName>
    </submittedName>
</protein>
<accession>A0A9P6N9F6</accession>
<dbReference type="Proteomes" id="UP000886653">
    <property type="component" value="Unassembled WGS sequence"/>
</dbReference>
<keyword evidence="2" id="KW-1185">Reference proteome</keyword>
<reference evidence="1" key="1">
    <citation type="submission" date="2013-11" db="EMBL/GenBank/DDBJ databases">
        <title>Genome sequence of the fusiform rust pathogen reveals effectors for host alternation and coevolution with pine.</title>
        <authorList>
            <consortium name="DOE Joint Genome Institute"/>
            <person name="Smith K."/>
            <person name="Pendleton A."/>
            <person name="Kubisiak T."/>
            <person name="Anderson C."/>
            <person name="Salamov A."/>
            <person name="Aerts A."/>
            <person name="Riley R."/>
            <person name="Clum A."/>
            <person name="Lindquist E."/>
            <person name="Ence D."/>
            <person name="Campbell M."/>
            <person name="Kronenberg Z."/>
            <person name="Feau N."/>
            <person name="Dhillon B."/>
            <person name="Hamelin R."/>
            <person name="Burleigh J."/>
            <person name="Smith J."/>
            <person name="Yandell M."/>
            <person name="Nelson C."/>
            <person name="Grigoriev I."/>
            <person name="Davis J."/>
        </authorList>
    </citation>
    <scope>NUCLEOTIDE SEQUENCE</scope>
    <source>
        <strain evidence="1">G11</strain>
    </source>
</reference>
<name>A0A9P6N9F6_9BASI</name>
<dbReference type="EMBL" id="MU167543">
    <property type="protein sequence ID" value="KAG0139666.1"/>
    <property type="molecule type" value="Genomic_DNA"/>
</dbReference>
<comment type="caution">
    <text evidence="1">The sequence shown here is derived from an EMBL/GenBank/DDBJ whole genome shotgun (WGS) entry which is preliminary data.</text>
</comment>
<evidence type="ECO:0000313" key="2">
    <source>
        <dbReference type="Proteomes" id="UP000886653"/>
    </source>
</evidence>
<dbReference type="AlphaFoldDB" id="A0A9P6N9F6"/>
<sequence>MPNLKAQALGRLTPPVPDHDLVVLHSASVSGFLGRTRTSARLCVCKGKLGIATAKIQCYQTCGGRSQHNYKFQSGEQLHPTEFERELEEILPMRLFLQGINESVLSQLFHQAVKARISVSIEE</sequence>
<proteinExistence type="predicted"/>
<evidence type="ECO:0000313" key="1">
    <source>
        <dbReference type="EMBL" id="KAG0139666.1"/>
    </source>
</evidence>
<organism evidence="1 2">
    <name type="scientific">Cronartium quercuum f. sp. fusiforme G11</name>
    <dbReference type="NCBI Taxonomy" id="708437"/>
    <lineage>
        <taxon>Eukaryota</taxon>
        <taxon>Fungi</taxon>
        <taxon>Dikarya</taxon>
        <taxon>Basidiomycota</taxon>
        <taxon>Pucciniomycotina</taxon>
        <taxon>Pucciniomycetes</taxon>
        <taxon>Pucciniales</taxon>
        <taxon>Coleosporiaceae</taxon>
        <taxon>Cronartium</taxon>
    </lineage>
</organism>